<reference evidence="3 4" key="1">
    <citation type="submission" date="2011-05" db="EMBL/GenBank/DDBJ databases">
        <title>Whole genome sequence of Microlunatus phosphovorus NM-1.</title>
        <authorList>
            <person name="Hosoyama A."/>
            <person name="Sasaki K."/>
            <person name="Harada T."/>
            <person name="Igarashi R."/>
            <person name="Kawakoshi A."/>
            <person name="Sasagawa M."/>
            <person name="Fukada J."/>
            <person name="Nakamura S."/>
            <person name="Katano Y."/>
            <person name="Hanada S."/>
            <person name="Kamagata Y."/>
            <person name="Nakamura N."/>
            <person name="Yamazaki S."/>
            <person name="Fujita N."/>
        </authorList>
    </citation>
    <scope>NUCLEOTIDE SEQUENCE [LARGE SCALE GENOMIC DNA]</scope>
    <source>
        <strain evidence="4">ATCC 700054 / DSM 10555 / JCM 9379 / NBRC 101784 / NCIMB 13414 / VKM Ac-1990 / NM-1</strain>
    </source>
</reference>
<dbReference type="EMBL" id="AP012204">
    <property type="protein sequence ID" value="BAK34488.1"/>
    <property type="molecule type" value="Genomic_DNA"/>
</dbReference>
<dbReference type="Gene3D" id="3.90.190.20">
    <property type="entry name" value="Mur ligase, C-terminal domain"/>
    <property type="match status" value="1"/>
</dbReference>
<dbReference type="PANTHER" id="PTHR23135">
    <property type="entry name" value="MUR LIGASE FAMILY MEMBER"/>
    <property type="match status" value="1"/>
</dbReference>
<dbReference type="HOGENOM" id="CLU_022415_0_0_11"/>
<proteinExistence type="predicted"/>
<evidence type="ECO:0000259" key="1">
    <source>
        <dbReference type="Pfam" id="PF02875"/>
    </source>
</evidence>
<dbReference type="PANTHER" id="PTHR23135:SF18">
    <property type="entry name" value="CYANOPHYCIN SYNTHETASE"/>
    <property type="match status" value="1"/>
</dbReference>
<sequence>MSTAACTRWAPDRHGQGPVVSAGDGSLVEVRLLDGPNLYFPRPAAKVTLDIGRLLDLDLDRARGFADEVGLPRSRPGPAGSAFRQRFVARAIAHLVRRLAIAGGAKRLAVRSRPGTSVSELVVAYPWRNSARAEVLADGLAAVLDAISDPEGADVGAVLQQAADQLAATRPGSGPRLIKPTIPVVAVTGTNGKTTTSRMLGFIAQRTGLSVGWSSTDGVYLNGELVEAGDYSGPSGAGQVLRQPGVQLAVTETARGGILRRGVGVAWNDVSVVTNISADHLGMGGIETLDQLAEVKAVITKITKPDGWCVLNADDPRTFAMRLGTKARVWVFTTDPNSPAARTVLDAGGRVSTVIDGWVAVLRSGSDPLPVVEVVDVPMTLAGLSRVNVENVLAVTSAALAIGLTVDQVADGLRAFDPGVNNPGRMNIWTVPLGAGDGGGGGEISVVIDLAHNEAGLQALIEIARGIKPASGRLLLGVGTAGDRGDDVFVTVGEIAALAGDVVEIAHKDEYLRGRPMVELGALIKEGAAHAGVTITAEHAGELAALASLVGQARPGDVIAMMTHQDRVQVDSWLAEHGGRRDSIADLRTKVRRASE</sequence>
<gene>
    <name evidence="3" type="ordered locus">MLP_14740</name>
</gene>
<dbReference type="Gene3D" id="3.40.1190.10">
    <property type="entry name" value="Mur-like, catalytic domain"/>
    <property type="match status" value="1"/>
</dbReference>
<dbReference type="GO" id="GO:0005524">
    <property type="term" value="F:ATP binding"/>
    <property type="evidence" value="ECO:0007669"/>
    <property type="project" value="InterPro"/>
</dbReference>
<evidence type="ECO:0000313" key="3">
    <source>
        <dbReference type="EMBL" id="BAK34488.1"/>
    </source>
</evidence>
<dbReference type="InterPro" id="IPR013221">
    <property type="entry name" value="Mur_ligase_cen"/>
</dbReference>
<protein>
    <submittedName>
        <fullName evidence="3">Putative ligase</fullName>
    </submittedName>
</protein>
<dbReference type="SUPFAM" id="SSF53244">
    <property type="entry name" value="MurD-like peptide ligases, peptide-binding domain"/>
    <property type="match status" value="1"/>
</dbReference>
<dbReference type="Pfam" id="PF02875">
    <property type="entry name" value="Mur_ligase_C"/>
    <property type="match status" value="1"/>
</dbReference>
<dbReference type="Proteomes" id="UP000007947">
    <property type="component" value="Chromosome"/>
</dbReference>
<dbReference type="STRING" id="1032480.MLP_14740"/>
<evidence type="ECO:0000259" key="2">
    <source>
        <dbReference type="Pfam" id="PF08245"/>
    </source>
</evidence>
<dbReference type="Pfam" id="PF08245">
    <property type="entry name" value="Mur_ligase_M"/>
    <property type="match status" value="1"/>
</dbReference>
<dbReference type="GO" id="GO:0016881">
    <property type="term" value="F:acid-amino acid ligase activity"/>
    <property type="evidence" value="ECO:0007669"/>
    <property type="project" value="InterPro"/>
</dbReference>
<keyword evidence="4" id="KW-1185">Reference proteome</keyword>
<dbReference type="AlphaFoldDB" id="F5XQI8"/>
<keyword evidence="3" id="KW-0436">Ligase</keyword>
<feature type="domain" description="Mur ligase C-terminal" evidence="1">
    <location>
        <begin position="443"/>
        <end position="562"/>
    </location>
</feature>
<name>F5XQI8_MICPN</name>
<evidence type="ECO:0000313" key="4">
    <source>
        <dbReference type="Proteomes" id="UP000007947"/>
    </source>
</evidence>
<dbReference type="KEGG" id="mph:MLP_14740"/>
<organism evidence="3 4">
    <name type="scientific">Microlunatus phosphovorus (strain ATCC 700054 / DSM 10555 / JCM 9379 / NBRC 101784 / NCIMB 13414 / VKM Ac-1990 / NM-1)</name>
    <dbReference type="NCBI Taxonomy" id="1032480"/>
    <lineage>
        <taxon>Bacteria</taxon>
        <taxon>Bacillati</taxon>
        <taxon>Actinomycetota</taxon>
        <taxon>Actinomycetes</taxon>
        <taxon>Propionibacteriales</taxon>
        <taxon>Propionibacteriaceae</taxon>
        <taxon>Microlunatus</taxon>
    </lineage>
</organism>
<dbReference type="InterPro" id="IPR004101">
    <property type="entry name" value="Mur_ligase_C"/>
</dbReference>
<dbReference type="SUPFAM" id="SSF53623">
    <property type="entry name" value="MurD-like peptide ligases, catalytic domain"/>
    <property type="match status" value="1"/>
</dbReference>
<feature type="domain" description="Mur ligase central" evidence="2">
    <location>
        <begin position="187"/>
        <end position="398"/>
    </location>
</feature>
<accession>F5XQI8</accession>
<dbReference type="OrthoDB" id="9803907at2"/>
<dbReference type="InterPro" id="IPR036565">
    <property type="entry name" value="Mur-like_cat_sf"/>
</dbReference>
<dbReference type="eggNOG" id="COG0769">
    <property type="taxonomic scope" value="Bacteria"/>
</dbReference>
<dbReference type="InterPro" id="IPR036615">
    <property type="entry name" value="Mur_ligase_C_dom_sf"/>
</dbReference>